<evidence type="ECO:0000256" key="2">
    <source>
        <dbReference type="ARBA" id="ARBA00022884"/>
    </source>
</evidence>
<name>A0AAJ1Q4Q2_9LACT</name>
<feature type="domain" description="R3H" evidence="8">
    <location>
        <begin position="251"/>
        <end position="317"/>
    </location>
</feature>
<evidence type="ECO:0000256" key="5">
    <source>
        <dbReference type="ARBA" id="ARBA00023316"/>
    </source>
</evidence>
<evidence type="ECO:0000313" key="9">
    <source>
        <dbReference type="EMBL" id="MDK7187390.1"/>
    </source>
</evidence>
<dbReference type="SMART" id="SM00322">
    <property type="entry name" value="KH"/>
    <property type="match status" value="1"/>
</dbReference>
<accession>A0AAJ1Q4Q2</accession>
<dbReference type="SMART" id="SM01245">
    <property type="entry name" value="Jag_N"/>
    <property type="match status" value="1"/>
</dbReference>
<evidence type="ECO:0000256" key="7">
    <source>
        <dbReference type="SAM" id="MobiDB-lite"/>
    </source>
</evidence>
<keyword evidence="2 6" id="KW-0694">RNA-binding</keyword>
<evidence type="ECO:0000256" key="3">
    <source>
        <dbReference type="ARBA" id="ARBA00022960"/>
    </source>
</evidence>
<dbReference type="Gene3D" id="3.30.300.20">
    <property type="match status" value="1"/>
</dbReference>
<dbReference type="InterPro" id="IPR001374">
    <property type="entry name" value="R3H_dom"/>
</dbReference>
<dbReference type="InterPro" id="IPR036867">
    <property type="entry name" value="R3H_dom_sf"/>
</dbReference>
<dbReference type="GO" id="GO:0009252">
    <property type="term" value="P:peptidoglycan biosynthetic process"/>
    <property type="evidence" value="ECO:0007669"/>
    <property type="project" value="UniProtKB-UniRule"/>
</dbReference>
<comment type="caution">
    <text evidence="6">Lacks conserved residue(s) required for the propagation of feature annotation.</text>
</comment>
<dbReference type="PANTHER" id="PTHR35800:SF1">
    <property type="entry name" value="RNA-BINDING PROTEIN KHPB"/>
    <property type="match status" value="1"/>
</dbReference>
<dbReference type="InterPro" id="IPR015946">
    <property type="entry name" value="KH_dom-like_a/b"/>
</dbReference>
<evidence type="ECO:0000259" key="8">
    <source>
        <dbReference type="PROSITE" id="PS51061"/>
    </source>
</evidence>
<evidence type="ECO:0000256" key="6">
    <source>
        <dbReference type="HAMAP-Rule" id="MF_00867"/>
    </source>
</evidence>
<dbReference type="InterPro" id="IPR032782">
    <property type="entry name" value="KhpB_N"/>
</dbReference>
<feature type="compositionally biased region" description="Polar residues" evidence="7">
    <location>
        <begin position="85"/>
        <end position="94"/>
    </location>
</feature>
<dbReference type="GO" id="GO:0071555">
    <property type="term" value="P:cell wall organization"/>
    <property type="evidence" value="ECO:0007669"/>
    <property type="project" value="UniProtKB-KW"/>
</dbReference>
<dbReference type="Gene3D" id="3.30.1370.50">
    <property type="entry name" value="R3H-like domain"/>
    <property type="match status" value="1"/>
</dbReference>
<keyword evidence="5 6" id="KW-0961">Cell wall biogenesis/degradation</keyword>
<dbReference type="GO" id="GO:0003723">
    <property type="term" value="F:RNA binding"/>
    <property type="evidence" value="ECO:0007669"/>
    <property type="project" value="UniProtKB-UniRule"/>
</dbReference>
<dbReference type="InterPro" id="IPR034079">
    <property type="entry name" value="R3H_KhpB"/>
</dbReference>
<organism evidence="9 10">
    <name type="scientific">Facklamia hominis</name>
    <dbReference type="NCBI Taxonomy" id="178214"/>
    <lineage>
        <taxon>Bacteria</taxon>
        <taxon>Bacillati</taxon>
        <taxon>Bacillota</taxon>
        <taxon>Bacilli</taxon>
        <taxon>Lactobacillales</taxon>
        <taxon>Aerococcaceae</taxon>
        <taxon>Facklamia</taxon>
    </lineage>
</organism>
<dbReference type="PANTHER" id="PTHR35800">
    <property type="entry name" value="PROTEIN JAG"/>
    <property type="match status" value="1"/>
</dbReference>
<dbReference type="InterPro" id="IPR039247">
    <property type="entry name" value="KhpB"/>
</dbReference>
<dbReference type="GO" id="GO:0005737">
    <property type="term" value="C:cytoplasm"/>
    <property type="evidence" value="ECO:0007669"/>
    <property type="project" value="UniProtKB-SubCell"/>
</dbReference>
<gene>
    <name evidence="9" type="primary">jag</name>
    <name evidence="6" type="synonym">eloR</name>
    <name evidence="6" type="synonym">khpB</name>
    <name evidence="9" type="ORF">QP433_05300</name>
</gene>
<reference evidence="9" key="1">
    <citation type="submission" date="2023-05" db="EMBL/GenBank/DDBJ databases">
        <title>Cataloging the Phylogenetic Diversity of Human Bladder Bacteria.</title>
        <authorList>
            <person name="Du J."/>
        </authorList>
    </citation>
    <scope>NUCLEOTIDE SEQUENCE</scope>
    <source>
        <strain evidence="9">UMB1231</strain>
    </source>
</reference>
<dbReference type="GO" id="GO:0008360">
    <property type="term" value="P:regulation of cell shape"/>
    <property type="evidence" value="ECO:0007669"/>
    <property type="project" value="UniProtKB-KW"/>
</dbReference>
<comment type="subunit">
    <text evidence="6">Forms a complex with KhpA.</text>
</comment>
<comment type="domain">
    <text evidence="6">Has an N-terminal Jag-N domain and 2 RNA-binding domains (KH and R3H).</text>
</comment>
<feature type="region of interest" description="Disordered" evidence="7">
    <location>
        <begin position="73"/>
        <end position="118"/>
    </location>
</feature>
<dbReference type="SUPFAM" id="SSF82708">
    <property type="entry name" value="R3H domain"/>
    <property type="match status" value="1"/>
</dbReference>
<dbReference type="Pfam" id="PF01424">
    <property type="entry name" value="R3H"/>
    <property type="match status" value="1"/>
</dbReference>
<dbReference type="Gene3D" id="3.30.30.80">
    <property type="entry name" value="probable RNA-binding protein from clostridium symbiosum atcc 14940"/>
    <property type="match status" value="1"/>
</dbReference>
<evidence type="ECO:0000256" key="1">
    <source>
        <dbReference type="ARBA" id="ARBA00022490"/>
    </source>
</evidence>
<comment type="function">
    <text evidence="6">A probable RNA chaperone. Forms a complex with KhpA which binds to cellular RNA and controls its expression. Plays a role in peptidoglycan (PG) homeostasis and cell length regulation.</text>
</comment>
<dbReference type="InterPro" id="IPR004087">
    <property type="entry name" value="KH_dom"/>
</dbReference>
<evidence type="ECO:0000256" key="4">
    <source>
        <dbReference type="ARBA" id="ARBA00023186"/>
    </source>
</evidence>
<dbReference type="InterPro" id="IPR038247">
    <property type="entry name" value="Jag_N_dom_sf"/>
</dbReference>
<dbReference type="CDD" id="cd02644">
    <property type="entry name" value="R3H_jag"/>
    <property type="match status" value="1"/>
</dbReference>
<keyword evidence="4 6" id="KW-0143">Chaperone</keyword>
<keyword evidence="3 6" id="KW-0133">Cell shape</keyword>
<feature type="compositionally biased region" description="Basic and acidic residues" evidence="7">
    <location>
        <begin position="109"/>
        <end position="118"/>
    </location>
</feature>
<dbReference type="EMBL" id="JASOOE010000008">
    <property type="protein sequence ID" value="MDK7187390.1"/>
    <property type="molecule type" value="Genomic_DNA"/>
</dbReference>
<dbReference type="RefSeq" id="WP_285065840.1">
    <property type="nucleotide sequence ID" value="NZ_JASOOE010000008.1"/>
</dbReference>
<dbReference type="CDD" id="cd02414">
    <property type="entry name" value="KH-II_Jag"/>
    <property type="match status" value="1"/>
</dbReference>
<dbReference type="InterPro" id="IPR038008">
    <property type="entry name" value="Jag_KH"/>
</dbReference>
<dbReference type="PROSITE" id="PS51061">
    <property type="entry name" value="R3H"/>
    <property type="match status" value="1"/>
</dbReference>
<comment type="subcellular location">
    <subcellularLocation>
        <location evidence="6">Cytoplasm</location>
    </subcellularLocation>
</comment>
<comment type="similarity">
    <text evidence="6">Belongs to the KhpB RNA-binding protein family.</text>
</comment>
<dbReference type="AlphaFoldDB" id="A0AAJ1Q4Q2"/>
<proteinExistence type="inferred from homology"/>
<dbReference type="NCBIfam" id="NF041568">
    <property type="entry name" value="Jag_EloR"/>
    <property type="match status" value="1"/>
</dbReference>
<keyword evidence="1 6" id="KW-0963">Cytoplasm</keyword>
<dbReference type="HAMAP" id="MF_00867">
    <property type="entry name" value="KhpB"/>
    <property type="match status" value="1"/>
</dbReference>
<evidence type="ECO:0000313" key="10">
    <source>
        <dbReference type="Proteomes" id="UP001229251"/>
    </source>
</evidence>
<dbReference type="Pfam" id="PF14804">
    <property type="entry name" value="Jag_N"/>
    <property type="match status" value="1"/>
</dbReference>
<dbReference type="SMART" id="SM00393">
    <property type="entry name" value="R3H"/>
    <property type="match status" value="1"/>
</dbReference>
<sequence length="322" mass="36808">MIENSLTMKAKNVEEAIELGLKKLNLSKDQVDIRIISEGKKGFLGLGRQDAIVHLQAKNNQSFKEITQELEKQVGMSSQKERVSQDLSSSSTADYIRKNNQSEKQVQNEVKKDSDKSVDQTIKNEIQESLHKEMPIDSLSEVTSETTKEVKEIKQDESLDKTEIKAKQTQNFEEACRYLEQIIKEYGAEAKVQFHIKGNQVTFDIDTDKSGLVIGRHGKIINSLQTLVQIFIHNKDRRRLSVLLNVGDYRDRRLNVLEQIAERTADKVLKTKQTIILDPLPAYERKQIHAYLSKVDHIATHSEGKDPNRYLVVDYVSDSKLS</sequence>
<dbReference type="Proteomes" id="UP001229251">
    <property type="component" value="Unassembled WGS sequence"/>
</dbReference>
<dbReference type="Pfam" id="PF13083">
    <property type="entry name" value="KH_KhpA-B"/>
    <property type="match status" value="1"/>
</dbReference>
<comment type="caution">
    <text evidence="9">The sequence shown here is derived from an EMBL/GenBank/DDBJ whole genome shotgun (WGS) entry which is preliminary data.</text>
</comment>
<protein>
    <recommendedName>
        <fullName evidence="6">RNA-binding protein KhpB</fullName>
    </recommendedName>
    <alternativeName>
        <fullName evidence="6">RNA-binding protein EloR</fullName>
    </alternativeName>
</protein>